<dbReference type="AlphaFoldDB" id="A0A512IQ48"/>
<accession>A0A512IQ48</accession>
<reference evidence="3 4" key="1">
    <citation type="submission" date="2019-07" db="EMBL/GenBank/DDBJ databases">
        <title>Whole genome shotgun sequence of Methylobacterium haplocladii NBRC 107714.</title>
        <authorList>
            <person name="Hosoyama A."/>
            <person name="Uohara A."/>
            <person name="Ohji S."/>
            <person name="Ichikawa N."/>
        </authorList>
    </citation>
    <scope>NUCLEOTIDE SEQUENCE [LARGE SCALE GENOMIC DNA]</scope>
    <source>
        <strain evidence="3 4">NBRC 107714</strain>
    </source>
</reference>
<dbReference type="RefSeq" id="WP_147078633.1">
    <property type="nucleotide sequence ID" value="NZ_BJZT01000022.1"/>
</dbReference>
<keyword evidence="2" id="KW-0812">Transmembrane</keyword>
<comment type="caution">
    <text evidence="3">The sequence shown here is derived from an EMBL/GenBank/DDBJ whole genome shotgun (WGS) entry which is preliminary data.</text>
</comment>
<evidence type="ECO:0000256" key="2">
    <source>
        <dbReference type="SAM" id="Phobius"/>
    </source>
</evidence>
<gene>
    <name evidence="3" type="ORF">MHA02_21360</name>
</gene>
<proteinExistence type="predicted"/>
<name>A0A512IQ48_9HYPH</name>
<keyword evidence="4" id="KW-1185">Reference proteome</keyword>
<keyword evidence="2" id="KW-1133">Transmembrane helix</keyword>
<protein>
    <recommendedName>
        <fullName evidence="5">Peptidase inhibitor family I36 protein</fullName>
    </recommendedName>
</protein>
<dbReference type="Proteomes" id="UP000321258">
    <property type="component" value="Unassembled WGS sequence"/>
</dbReference>
<dbReference type="EMBL" id="BJZT01000022">
    <property type="protein sequence ID" value="GEO99748.1"/>
    <property type="molecule type" value="Genomic_DNA"/>
</dbReference>
<feature type="region of interest" description="Disordered" evidence="1">
    <location>
        <begin position="1"/>
        <end position="20"/>
    </location>
</feature>
<evidence type="ECO:0000313" key="4">
    <source>
        <dbReference type="Proteomes" id="UP000321258"/>
    </source>
</evidence>
<evidence type="ECO:0000313" key="3">
    <source>
        <dbReference type="EMBL" id="GEO99748.1"/>
    </source>
</evidence>
<organism evidence="3 4">
    <name type="scientific">Methylobacterium haplocladii</name>
    <dbReference type="NCBI Taxonomy" id="1176176"/>
    <lineage>
        <taxon>Bacteria</taxon>
        <taxon>Pseudomonadati</taxon>
        <taxon>Pseudomonadota</taxon>
        <taxon>Alphaproteobacteria</taxon>
        <taxon>Hyphomicrobiales</taxon>
        <taxon>Methylobacteriaceae</taxon>
        <taxon>Methylobacterium</taxon>
    </lineage>
</organism>
<evidence type="ECO:0000256" key="1">
    <source>
        <dbReference type="SAM" id="MobiDB-lite"/>
    </source>
</evidence>
<sequence length="241" mass="25584">MAREIGDDEPVPRLDAPMSPVADVDGHRPVRLTIPLLLAAGWGALLTFSVMFLLEDGRGQMAGHLAAAERTAVADQSDAERIAMVRARRQATAEVVTTGDTGVIAEEAAVGPAGVIRVASVAPEPLTPVAPVAPVRPPSPAIERVNYVGTWGPTAQACGATSRRRGYLPALITEDGAKAGRTLCRFRNGRRDGIAWTVAADCSERGRRWTSQVRLLVDGDHLTWTSAKGASTYVRCGRRDG</sequence>
<evidence type="ECO:0008006" key="5">
    <source>
        <dbReference type="Google" id="ProtNLM"/>
    </source>
</evidence>
<feature type="transmembrane region" description="Helical" evidence="2">
    <location>
        <begin position="32"/>
        <end position="54"/>
    </location>
</feature>
<dbReference type="OrthoDB" id="7992661at2"/>
<keyword evidence="2" id="KW-0472">Membrane</keyword>